<organism evidence="5 6">
    <name type="scientific">Thermoproteota archaeon</name>
    <dbReference type="NCBI Taxonomy" id="2056631"/>
    <lineage>
        <taxon>Archaea</taxon>
        <taxon>Thermoproteota</taxon>
    </lineage>
</organism>
<dbReference type="Gene3D" id="3.40.50.300">
    <property type="entry name" value="P-loop containing nucleotide triphosphate hydrolases"/>
    <property type="match status" value="1"/>
</dbReference>
<evidence type="ECO:0000256" key="3">
    <source>
        <dbReference type="ARBA" id="ARBA00022840"/>
    </source>
</evidence>
<dbReference type="GO" id="GO:0016887">
    <property type="term" value="F:ATP hydrolysis activity"/>
    <property type="evidence" value="ECO:0007669"/>
    <property type="project" value="InterPro"/>
</dbReference>
<dbReference type="SUPFAM" id="SSF52540">
    <property type="entry name" value="P-loop containing nucleoside triphosphate hydrolases"/>
    <property type="match status" value="1"/>
</dbReference>
<dbReference type="InterPro" id="IPR003439">
    <property type="entry name" value="ABC_transporter-like_ATP-bd"/>
</dbReference>
<dbReference type="PANTHER" id="PTHR42788:SF13">
    <property type="entry name" value="ALIPHATIC SULFONATES IMPORT ATP-BINDING PROTEIN SSUB"/>
    <property type="match status" value="1"/>
</dbReference>
<dbReference type="PROSITE" id="PS50893">
    <property type="entry name" value="ABC_TRANSPORTER_2"/>
    <property type="match status" value="1"/>
</dbReference>
<proteinExistence type="predicted"/>
<keyword evidence="3 5" id="KW-0067">ATP-binding</keyword>
<evidence type="ECO:0000256" key="2">
    <source>
        <dbReference type="ARBA" id="ARBA00022741"/>
    </source>
</evidence>
<dbReference type="Pfam" id="PF00005">
    <property type="entry name" value="ABC_tran"/>
    <property type="match status" value="1"/>
</dbReference>
<dbReference type="SMART" id="SM00382">
    <property type="entry name" value="AAA"/>
    <property type="match status" value="1"/>
</dbReference>
<accession>A0A523B9G8</accession>
<name>A0A523B9G8_9CREN</name>
<dbReference type="InterPro" id="IPR027417">
    <property type="entry name" value="P-loop_NTPase"/>
</dbReference>
<dbReference type="PROSITE" id="PS00211">
    <property type="entry name" value="ABC_TRANSPORTER_1"/>
    <property type="match status" value="1"/>
</dbReference>
<dbReference type="InterPro" id="IPR050166">
    <property type="entry name" value="ABC_transporter_ATP-bind"/>
</dbReference>
<dbReference type="InterPro" id="IPR003593">
    <property type="entry name" value="AAA+_ATPase"/>
</dbReference>
<gene>
    <name evidence="5" type="ORF">DSO08_05445</name>
</gene>
<evidence type="ECO:0000313" key="6">
    <source>
        <dbReference type="Proteomes" id="UP000315399"/>
    </source>
</evidence>
<dbReference type="AlphaFoldDB" id="A0A523B9G8"/>
<dbReference type="CDD" id="cd03293">
    <property type="entry name" value="ABC_NrtD_SsuB_transporters"/>
    <property type="match status" value="1"/>
</dbReference>
<dbReference type="EMBL" id="QNVH01000064">
    <property type="protein sequence ID" value="TDA37575.1"/>
    <property type="molecule type" value="Genomic_DNA"/>
</dbReference>
<feature type="domain" description="ABC transporter" evidence="4">
    <location>
        <begin position="5"/>
        <end position="236"/>
    </location>
</feature>
<dbReference type="InterPro" id="IPR017871">
    <property type="entry name" value="ABC_transporter-like_CS"/>
</dbReference>
<dbReference type="PANTHER" id="PTHR42788">
    <property type="entry name" value="TAURINE IMPORT ATP-BINDING PROTEIN-RELATED"/>
    <property type="match status" value="1"/>
</dbReference>
<evidence type="ECO:0000259" key="4">
    <source>
        <dbReference type="PROSITE" id="PS50893"/>
    </source>
</evidence>
<comment type="caution">
    <text evidence="5">The sequence shown here is derived from an EMBL/GenBank/DDBJ whole genome shotgun (WGS) entry which is preliminary data.</text>
</comment>
<evidence type="ECO:0000313" key="5">
    <source>
        <dbReference type="EMBL" id="TDA37575.1"/>
    </source>
</evidence>
<sequence>MDKAILLESVSKKYDVGSSSLKVIEDLTFDVNKNEFVCVVGPSGCGKTTLLRIVAGLEPPSSGRVLVFGRPPDPKIQRFGVIFQEDSLLPWRTVLGNVEFGLEIQNYQEAERERVAKTFLELVGLQGFENYYPHQISGGMKKRVAIARALAIDPDLILMDEPFADLDAQTRSLMQRELLKIWSKLNKTVLFITHNVEEAVFLAQRVVVLTKRPSRVKQIIDIDLPYPRARLSPPFISYRERILTAFHEELEGI</sequence>
<protein>
    <submittedName>
        <fullName evidence="5">Nitrate ABC transporter ATP-binding protein</fullName>
    </submittedName>
</protein>
<dbReference type="GO" id="GO:0005524">
    <property type="term" value="F:ATP binding"/>
    <property type="evidence" value="ECO:0007669"/>
    <property type="project" value="UniProtKB-KW"/>
</dbReference>
<dbReference type="Proteomes" id="UP000315399">
    <property type="component" value="Unassembled WGS sequence"/>
</dbReference>
<keyword evidence="2" id="KW-0547">Nucleotide-binding</keyword>
<reference evidence="5 6" key="1">
    <citation type="journal article" date="2019" name="Nat. Microbiol.">
        <title>Expanding anaerobic alkane metabolism in the domain of Archaea.</title>
        <authorList>
            <person name="Wang Y."/>
            <person name="Wegener G."/>
            <person name="Hou J."/>
            <person name="Wang F."/>
            <person name="Xiao X."/>
        </authorList>
    </citation>
    <scope>NUCLEOTIDE SEQUENCE [LARGE SCALE GENOMIC DNA]</scope>
    <source>
        <strain evidence="5">WYZ-LMO10</strain>
    </source>
</reference>
<keyword evidence="1" id="KW-0813">Transport</keyword>
<evidence type="ECO:0000256" key="1">
    <source>
        <dbReference type="ARBA" id="ARBA00022448"/>
    </source>
</evidence>